<evidence type="ECO:0000313" key="3">
    <source>
        <dbReference type="Proteomes" id="UP001314796"/>
    </source>
</evidence>
<organism evidence="2 3">
    <name type="scientific">Alkaliphilus hydrothermalis</name>
    <dbReference type="NCBI Taxonomy" id="1482730"/>
    <lineage>
        <taxon>Bacteria</taxon>
        <taxon>Bacillati</taxon>
        <taxon>Bacillota</taxon>
        <taxon>Clostridia</taxon>
        <taxon>Peptostreptococcales</taxon>
        <taxon>Natronincolaceae</taxon>
        <taxon>Alkaliphilus</taxon>
    </lineage>
</organism>
<dbReference type="EMBL" id="JAFBEE010000012">
    <property type="protein sequence ID" value="MBM7615391.1"/>
    <property type="molecule type" value="Genomic_DNA"/>
</dbReference>
<reference evidence="2 3" key="1">
    <citation type="submission" date="2021-01" db="EMBL/GenBank/DDBJ databases">
        <title>Genomic Encyclopedia of Type Strains, Phase IV (KMG-IV): sequencing the most valuable type-strain genomes for metagenomic binning, comparative biology and taxonomic classification.</title>
        <authorList>
            <person name="Goeker M."/>
        </authorList>
    </citation>
    <scope>NUCLEOTIDE SEQUENCE [LARGE SCALE GENOMIC DNA]</scope>
    <source>
        <strain evidence="2 3">DSM 25890</strain>
    </source>
</reference>
<gene>
    <name evidence="2" type="ORF">JOC73_001961</name>
</gene>
<dbReference type="RefSeq" id="WP_204402538.1">
    <property type="nucleotide sequence ID" value="NZ_JAFBEE010000012.1"/>
</dbReference>
<evidence type="ECO:0000313" key="2">
    <source>
        <dbReference type="EMBL" id="MBM7615391.1"/>
    </source>
</evidence>
<feature type="domain" description="FmdE-like treble clef zinc finger" evidence="1">
    <location>
        <begin position="7"/>
        <end position="35"/>
    </location>
</feature>
<comment type="caution">
    <text evidence="2">The sequence shown here is derived from an EMBL/GenBank/DDBJ whole genome shotgun (WGS) entry which is preliminary data.</text>
</comment>
<name>A0ABS2NR25_9FIRM</name>
<keyword evidence="3" id="KW-1185">Reference proteome</keyword>
<evidence type="ECO:0000259" key="1">
    <source>
        <dbReference type="Pfam" id="PF23475"/>
    </source>
</evidence>
<dbReference type="InterPro" id="IPR057035">
    <property type="entry name" value="Znf-Tbcl_FmdE"/>
</dbReference>
<dbReference type="Pfam" id="PF23475">
    <property type="entry name" value="zf-Tbcl_FmdE"/>
    <property type="match status" value="1"/>
</dbReference>
<proteinExistence type="predicted"/>
<dbReference type="Proteomes" id="UP001314796">
    <property type="component" value="Unassembled WGS sequence"/>
</dbReference>
<sequence>MVGETLENCIICGDLFKSKDGTICPKCLDVKESPYKIVKDYIFFHRGSSIWEVAQATGVEPKLILKYMKDGRITPVD</sequence>
<protein>
    <recommendedName>
        <fullName evidence="1">FmdE-like treble clef zinc finger domain-containing protein</fullName>
    </recommendedName>
</protein>
<accession>A0ABS2NR25</accession>